<gene>
    <name evidence="2" type="ORF">Pyn_41201</name>
</gene>
<dbReference type="GO" id="GO:0001164">
    <property type="term" value="F:RNA polymerase I core promoter sequence-specific DNA binding"/>
    <property type="evidence" value="ECO:0007669"/>
    <property type="project" value="TreeGrafter"/>
</dbReference>
<keyword evidence="3" id="KW-1185">Reference proteome</keyword>
<protein>
    <submittedName>
        <fullName evidence="2">Uncharacterized protein</fullName>
    </submittedName>
</protein>
<dbReference type="AlphaFoldDB" id="A0A314U9J3"/>
<dbReference type="PANTHER" id="PTHR15319:SF1">
    <property type="entry name" value="TATA BOX-BINDING PROTEIN-ASSOCIATED FACTOR RNA POLYMERASE I SUBUNIT C"/>
    <property type="match status" value="1"/>
</dbReference>
<evidence type="ECO:0000256" key="1">
    <source>
        <dbReference type="SAM" id="MobiDB-lite"/>
    </source>
</evidence>
<evidence type="ECO:0000313" key="2">
    <source>
        <dbReference type="EMBL" id="PQM33981.1"/>
    </source>
</evidence>
<reference evidence="2 3" key="1">
    <citation type="submission" date="2018-02" db="EMBL/GenBank/DDBJ databases">
        <title>Draft genome of wild Prunus yedoensis var. nudiflora.</title>
        <authorList>
            <person name="Baek S."/>
            <person name="Kim J.-H."/>
            <person name="Choi K."/>
            <person name="Kim G.-B."/>
            <person name="Cho A."/>
            <person name="Jang H."/>
            <person name="Shin C.-H."/>
            <person name="Yu H.-J."/>
            <person name="Mun J.-H."/>
        </authorList>
    </citation>
    <scope>NUCLEOTIDE SEQUENCE [LARGE SCALE GENOMIC DNA]</scope>
    <source>
        <strain evidence="3">cv. Jeju island</strain>
        <tissue evidence="2">Leaf</tissue>
    </source>
</reference>
<name>A0A314U9J3_PRUYE</name>
<sequence length="148" mass="16889">MQVTGELAVSISEAEIVDNPVTPLANDGDETCRSSQKSKPFFSYQPVAAKGSPMDHTLGKSVNKDDRLDTLISKVSDKKHVSNNNQDNVRLELFDDLCPVELRFDACSLKFEQKELEAYCKLKEEFLKWQKRFDLYQEFCSRIESKSS</sequence>
<proteinExistence type="predicted"/>
<dbReference type="PANTHER" id="PTHR15319">
    <property type="entry name" value="TATA BOX-BINDING PROTEIN ASSOCIATED FACTOR RNA POLYMERASE I SUBUNIT C"/>
    <property type="match status" value="1"/>
</dbReference>
<accession>A0A314U9J3</accession>
<dbReference type="InterPro" id="IPR038801">
    <property type="entry name" value="TAF1C"/>
</dbReference>
<feature type="region of interest" description="Disordered" evidence="1">
    <location>
        <begin position="18"/>
        <end position="39"/>
    </location>
</feature>
<evidence type="ECO:0000313" key="3">
    <source>
        <dbReference type="Proteomes" id="UP000250321"/>
    </source>
</evidence>
<dbReference type="Proteomes" id="UP000250321">
    <property type="component" value="Unassembled WGS sequence"/>
</dbReference>
<dbReference type="EMBL" id="PJQY01003844">
    <property type="protein sequence ID" value="PQM33981.1"/>
    <property type="molecule type" value="Genomic_DNA"/>
</dbReference>
<dbReference type="OrthoDB" id="2382881at2759"/>
<comment type="caution">
    <text evidence="2">The sequence shown here is derived from an EMBL/GenBank/DDBJ whole genome shotgun (WGS) entry which is preliminary data.</text>
</comment>
<dbReference type="GO" id="GO:0001650">
    <property type="term" value="C:fibrillar center"/>
    <property type="evidence" value="ECO:0007669"/>
    <property type="project" value="TreeGrafter"/>
</dbReference>
<organism evidence="2 3">
    <name type="scientific">Prunus yedoensis var. nudiflora</name>
    <dbReference type="NCBI Taxonomy" id="2094558"/>
    <lineage>
        <taxon>Eukaryota</taxon>
        <taxon>Viridiplantae</taxon>
        <taxon>Streptophyta</taxon>
        <taxon>Embryophyta</taxon>
        <taxon>Tracheophyta</taxon>
        <taxon>Spermatophyta</taxon>
        <taxon>Magnoliopsida</taxon>
        <taxon>eudicotyledons</taxon>
        <taxon>Gunneridae</taxon>
        <taxon>Pentapetalae</taxon>
        <taxon>rosids</taxon>
        <taxon>fabids</taxon>
        <taxon>Rosales</taxon>
        <taxon>Rosaceae</taxon>
        <taxon>Amygdaloideae</taxon>
        <taxon>Amygdaleae</taxon>
        <taxon>Prunus</taxon>
    </lineage>
</organism>